<protein>
    <recommendedName>
        <fullName evidence="2">Retrovirus-related Pol polyprotein from transposon TNT 1-94-like beta-barrel domain-containing protein</fullName>
    </recommendedName>
</protein>
<proteinExistence type="predicted"/>
<accession>A0AAE0LBP3</accession>
<gene>
    <name evidence="3" type="ORF">CYMTET_13152</name>
</gene>
<evidence type="ECO:0000256" key="1">
    <source>
        <dbReference type="SAM" id="MobiDB-lite"/>
    </source>
</evidence>
<dbReference type="Pfam" id="PF22936">
    <property type="entry name" value="Pol_BBD"/>
    <property type="match status" value="1"/>
</dbReference>
<evidence type="ECO:0000313" key="4">
    <source>
        <dbReference type="Proteomes" id="UP001190700"/>
    </source>
</evidence>
<evidence type="ECO:0000313" key="3">
    <source>
        <dbReference type="EMBL" id="KAK3278944.1"/>
    </source>
</evidence>
<dbReference type="Proteomes" id="UP001190700">
    <property type="component" value="Unassembled WGS sequence"/>
</dbReference>
<dbReference type="EMBL" id="LGRX02005212">
    <property type="protein sequence ID" value="KAK3278944.1"/>
    <property type="molecule type" value="Genomic_DNA"/>
</dbReference>
<keyword evidence="4" id="KW-1185">Reference proteome</keyword>
<name>A0AAE0LBP3_9CHLO</name>
<feature type="compositionally biased region" description="Acidic residues" evidence="1">
    <location>
        <begin position="153"/>
        <end position="183"/>
    </location>
</feature>
<reference evidence="3 4" key="1">
    <citation type="journal article" date="2015" name="Genome Biol. Evol.">
        <title>Comparative Genomics of a Bacterivorous Green Alga Reveals Evolutionary Causalities and Consequences of Phago-Mixotrophic Mode of Nutrition.</title>
        <authorList>
            <person name="Burns J.A."/>
            <person name="Paasch A."/>
            <person name="Narechania A."/>
            <person name="Kim E."/>
        </authorList>
    </citation>
    <scope>NUCLEOTIDE SEQUENCE [LARGE SCALE GENOMIC DNA]</scope>
    <source>
        <strain evidence="3 4">PLY_AMNH</strain>
    </source>
</reference>
<feature type="region of interest" description="Disordered" evidence="1">
    <location>
        <begin position="111"/>
        <end position="184"/>
    </location>
</feature>
<feature type="compositionally biased region" description="Low complexity" evidence="1">
    <location>
        <begin position="131"/>
        <end position="152"/>
    </location>
</feature>
<comment type="caution">
    <text evidence="3">The sequence shown here is derived from an EMBL/GenBank/DDBJ whole genome shotgun (WGS) entry which is preliminary data.</text>
</comment>
<sequence>MMAGTMAVLQRARGVLNASPCLGVEDVDDVEDIEGNLHIVRGIVEHIDKLMQLEPVVVRTSFENLQEWASGLGQTTRALLRAVDLYVALLFGCTDGASACDHCPEGSDAPGYIPAPLSSDSDSDSGESLPDLVSSTSGLDSGSLSDLGSGTDSGDDGDIVTSDSDSDSLPDLESDSGSDEDCDPLPYGGWADVSHCVSGIACVEVACGAHSGGAVPSSAGGKSAVLDSGATRHIFNSMAVFNGDYDPMARETFKVVQSDTVTSSGSGSVAFAKTDVCSGRLVGLRLLGVHCIPGQSFNLISVVALEDAGFKVDFEARTVSKGAEFCFARNRQSVYYT</sequence>
<dbReference type="InterPro" id="IPR054722">
    <property type="entry name" value="PolX-like_BBD"/>
</dbReference>
<feature type="domain" description="Retrovirus-related Pol polyprotein from transposon TNT 1-94-like beta-barrel" evidence="2">
    <location>
        <begin position="225"/>
        <end position="310"/>
    </location>
</feature>
<dbReference type="AlphaFoldDB" id="A0AAE0LBP3"/>
<evidence type="ECO:0000259" key="2">
    <source>
        <dbReference type="Pfam" id="PF22936"/>
    </source>
</evidence>
<organism evidence="3 4">
    <name type="scientific">Cymbomonas tetramitiformis</name>
    <dbReference type="NCBI Taxonomy" id="36881"/>
    <lineage>
        <taxon>Eukaryota</taxon>
        <taxon>Viridiplantae</taxon>
        <taxon>Chlorophyta</taxon>
        <taxon>Pyramimonadophyceae</taxon>
        <taxon>Pyramimonadales</taxon>
        <taxon>Pyramimonadaceae</taxon>
        <taxon>Cymbomonas</taxon>
    </lineage>
</organism>